<evidence type="ECO:0008006" key="4">
    <source>
        <dbReference type="Google" id="ProtNLM"/>
    </source>
</evidence>
<dbReference type="Gene3D" id="3.40.390.10">
    <property type="entry name" value="Collagenase (Catalytic Domain)"/>
    <property type="match status" value="1"/>
</dbReference>
<reference evidence="2 3" key="1">
    <citation type="submission" date="2014-02" db="EMBL/GenBank/DDBJ databases">
        <title>The small core and large imbalanced accessory genome model reveals a collaborative survival strategy of Sorangium cellulosum strains in nature.</title>
        <authorList>
            <person name="Han K."/>
            <person name="Peng R."/>
            <person name="Blom J."/>
            <person name="Li Y.-Z."/>
        </authorList>
    </citation>
    <scope>NUCLEOTIDE SEQUENCE [LARGE SCALE GENOMIC DNA]</scope>
    <source>
        <strain evidence="2 3">So0149</strain>
    </source>
</reference>
<keyword evidence="1" id="KW-0732">Signal</keyword>
<dbReference type="PROSITE" id="PS51318">
    <property type="entry name" value="TAT"/>
    <property type="match status" value="1"/>
</dbReference>
<sequence length="209" mass="22317">MFSRRVALAAAGLSFAGALAPGLARAAGRAPAPLPAFPLSIAVAEEAAGQPVRDDAWIDAQIAEAVRLFEPAGVALRKVGSRALAPRFSRLETRADRDALAAAIEARRINVMVVASLRDVDDPRRFRMGVHWRNRATPERRCVIVAANARPTVLAHELGHFFGLGHSGVDDNVMSYTRTGAPVSFDPAQIEKIRSAARGYAASKAFEPA</sequence>
<feature type="signal peptide" evidence="1">
    <location>
        <begin position="1"/>
        <end position="26"/>
    </location>
</feature>
<protein>
    <recommendedName>
        <fullName evidence="4">Peptidase M10 metallopeptidase domain-containing protein</fullName>
    </recommendedName>
</protein>
<evidence type="ECO:0000313" key="2">
    <source>
        <dbReference type="EMBL" id="KYF97915.1"/>
    </source>
</evidence>
<accession>A0A150SZN9</accession>
<feature type="chain" id="PRO_5007569078" description="Peptidase M10 metallopeptidase domain-containing protein" evidence="1">
    <location>
        <begin position="27"/>
        <end position="209"/>
    </location>
</feature>
<organism evidence="2 3">
    <name type="scientific">Sorangium cellulosum</name>
    <name type="common">Polyangium cellulosum</name>
    <dbReference type="NCBI Taxonomy" id="56"/>
    <lineage>
        <taxon>Bacteria</taxon>
        <taxon>Pseudomonadati</taxon>
        <taxon>Myxococcota</taxon>
        <taxon>Polyangia</taxon>
        <taxon>Polyangiales</taxon>
        <taxon>Polyangiaceae</taxon>
        <taxon>Sorangium</taxon>
    </lineage>
</organism>
<evidence type="ECO:0000256" key="1">
    <source>
        <dbReference type="SAM" id="SignalP"/>
    </source>
</evidence>
<dbReference type="AlphaFoldDB" id="A0A150SZN9"/>
<dbReference type="EMBL" id="JEMC01001346">
    <property type="protein sequence ID" value="KYF97915.1"/>
    <property type="molecule type" value="Genomic_DNA"/>
</dbReference>
<dbReference type="GO" id="GO:0008237">
    <property type="term" value="F:metallopeptidase activity"/>
    <property type="evidence" value="ECO:0007669"/>
    <property type="project" value="InterPro"/>
</dbReference>
<dbReference type="InterPro" id="IPR024079">
    <property type="entry name" value="MetalloPept_cat_dom_sf"/>
</dbReference>
<dbReference type="Proteomes" id="UP000075515">
    <property type="component" value="Unassembled WGS sequence"/>
</dbReference>
<name>A0A150SZN9_SORCE</name>
<proteinExistence type="predicted"/>
<gene>
    <name evidence="2" type="ORF">BE18_36665</name>
</gene>
<dbReference type="InterPro" id="IPR006311">
    <property type="entry name" value="TAT_signal"/>
</dbReference>
<evidence type="ECO:0000313" key="3">
    <source>
        <dbReference type="Proteomes" id="UP000075515"/>
    </source>
</evidence>
<comment type="caution">
    <text evidence="2">The sequence shown here is derived from an EMBL/GenBank/DDBJ whole genome shotgun (WGS) entry which is preliminary data.</text>
</comment>
<dbReference type="SUPFAM" id="SSF55486">
    <property type="entry name" value="Metalloproteases ('zincins'), catalytic domain"/>
    <property type="match status" value="1"/>
</dbReference>